<evidence type="ECO:0000313" key="3">
    <source>
        <dbReference type="Proteomes" id="UP000023152"/>
    </source>
</evidence>
<keyword evidence="1" id="KW-0472">Membrane</keyword>
<sequence>MFEEDCKDRVESWQCANIKSHLSKLASSFDITVSTIQLLVHHNTRYTRLLLNNASDIAATIESLRCHVSSVDVTTDYENQSKKGKKSGIEELTRSNGGKAQNVLLMYPTCKSAELSFAEYCNEQLLDRWLISMYISGEQISANDFRCFVRKDVKNISSTAMYHNPLWNATQYEQHRLQIVRHACTPSQPQQWDQIHTDVRPNDVHGRSTAIVFSWLYSGALVWVVALALAQ</sequence>
<evidence type="ECO:0000313" key="2">
    <source>
        <dbReference type="EMBL" id="ETO08219.1"/>
    </source>
</evidence>
<name>X6M2R4_RETFI</name>
<proteinExistence type="predicted"/>
<comment type="caution">
    <text evidence="2">The sequence shown here is derived from an EMBL/GenBank/DDBJ whole genome shotgun (WGS) entry which is preliminary data.</text>
</comment>
<dbReference type="EMBL" id="ASPP01025255">
    <property type="protein sequence ID" value="ETO08219.1"/>
    <property type="molecule type" value="Genomic_DNA"/>
</dbReference>
<organism evidence="2 3">
    <name type="scientific">Reticulomyxa filosa</name>
    <dbReference type="NCBI Taxonomy" id="46433"/>
    <lineage>
        <taxon>Eukaryota</taxon>
        <taxon>Sar</taxon>
        <taxon>Rhizaria</taxon>
        <taxon>Retaria</taxon>
        <taxon>Foraminifera</taxon>
        <taxon>Monothalamids</taxon>
        <taxon>Reticulomyxidae</taxon>
        <taxon>Reticulomyxa</taxon>
    </lineage>
</organism>
<gene>
    <name evidence="2" type="ORF">RFI_29168</name>
</gene>
<dbReference type="Proteomes" id="UP000023152">
    <property type="component" value="Unassembled WGS sequence"/>
</dbReference>
<keyword evidence="1" id="KW-0812">Transmembrane</keyword>
<reference evidence="2 3" key="1">
    <citation type="journal article" date="2013" name="Curr. Biol.">
        <title>The Genome of the Foraminiferan Reticulomyxa filosa.</title>
        <authorList>
            <person name="Glockner G."/>
            <person name="Hulsmann N."/>
            <person name="Schleicher M."/>
            <person name="Noegel A.A."/>
            <person name="Eichinger L."/>
            <person name="Gallinger C."/>
            <person name="Pawlowski J."/>
            <person name="Sierra R."/>
            <person name="Euteneuer U."/>
            <person name="Pillet L."/>
            <person name="Moustafa A."/>
            <person name="Platzer M."/>
            <person name="Groth M."/>
            <person name="Szafranski K."/>
            <person name="Schliwa M."/>
        </authorList>
    </citation>
    <scope>NUCLEOTIDE SEQUENCE [LARGE SCALE GENOMIC DNA]</scope>
</reference>
<feature type="transmembrane region" description="Helical" evidence="1">
    <location>
        <begin position="210"/>
        <end position="230"/>
    </location>
</feature>
<keyword evidence="3" id="KW-1185">Reference proteome</keyword>
<keyword evidence="1" id="KW-1133">Transmembrane helix</keyword>
<accession>X6M2R4</accession>
<evidence type="ECO:0000256" key="1">
    <source>
        <dbReference type="SAM" id="Phobius"/>
    </source>
</evidence>
<protein>
    <submittedName>
        <fullName evidence="2">Uncharacterized protein</fullName>
    </submittedName>
</protein>
<dbReference type="AlphaFoldDB" id="X6M2R4"/>